<reference evidence="3 4" key="1">
    <citation type="journal article" date="2021" name="Nat. Plants">
        <title>The Taxus genome provides insights into paclitaxel biosynthesis.</title>
        <authorList>
            <person name="Xiong X."/>
            <person name="Gou J."/>
            <person name="Liao Q."/>
            <person name="Li Y."/>
            <person name="Zhou Q."/>
            <person name="Bi G."/>
            <person name="Li C."/>
            <person name="Du R."/>
            <person name="Wang X."/>
            <person name="Sun T."/>
            <person name="Guo L."/>
            <person name="Liang H."/>
            <person name="Lu P."/>
            <person name="Wu Y."/>
            <person name="Zhang Z."/>
            <person name="Ro D.K."/>
            <person name="Shang Y."/>
            <person name="Huang S."/>
            <person name="Yan J."/>
        </authorList>
    </citation>
    <scope>NUCLEOTIDE SEQUENCE [LARGE SCALE GENOMIC DNA]</scope>
    <source>
        <strain evidence="3">Ta-2019</strain>
    </source>
</reference>
<gene>
    <name evidence="3" type="ORF">KI387_007707</name>
</gene>
<evidence type="ECO:0000313" key="3">
    <source>
        <dbReference type="EMBL" id="KAH9327529.1"/>
    </source>
</evidence>
<feature type="compositionally biased region" description="Basic and acidic residues" evidence="1">
    <location>
        <begin position="56"/>
        <end position="73"/>
    </location>
</feature>
<dbReference type="Proteomes" id="UP000824469">
    <property type="component" value="Unassembled WGS sequence"/>
</dbReference>
<dbReference type="InterPro" id="IPR013989">
    <property type="entry name" value="Dev_and_cell_death_domain"/>
</dbReference>
<dbReference type="AlphaFoldDB" id="A0AA38LKR4"/>
<dbReference type="Pfam" id="PF10539">
    <property type="entry name" value="Dev_Cell_Death"/>
    <property type="match status" value="1"/>
</dbReference>
<evidence type="ECO:0000313" key="4">
    <source>
        <dbReference type="Proteomes" id="UP000824469"/>
    </source>
</evidence>
<feature type="compositionally biased region" description="Polar residues" evidence="1">
    <location>
        <begin position="1"/>
        <end position="10"/>
    </location>
</feature>
<feature type="region of interest" description="Disordered" evidence="1">
    <location>
        <begin position="1"/>
        <end position="116"/>
    </location>
</feature>
<dbReference type="PANTHER" id="PTHR46444">
    <property type="entry name" value="DCD (DEVELOPMENT AND CELL DEATH) DOMAIN PROTEIN-RELATED"/>
    <property type="match status" value="1"/>
</dbReference>
<keyword evidence="4" id="KW-1185">Reference proteome</keyword>
<feature type="non-terminal residue" evidence="3">
    <location>
        <position position="257"/>
    </location>
</feature>
<name>A0AA38LKR4_TAXCH</name>
<feature type="compositionally biased region" description="Basic residues" evidence="1">
    <location>
        <begin position="74"/>
        <end position="88"/>
    </location>
</feature>
<dbReference type="PROSITE" id="PS51222">
    <property type="entry name" value="DCD"/>
    <property type="match status" value="1"/>
</dbReference>
<feature type="compositionally biased region" description="Basic and acidic residues" evidence="1">
    <location>
        <begin position="89"/>
        <end position="98"/>
    </location>
</feature>
<comment type="caution">
    <text evidence="3">The sequence shown here is derived from an EMBL/GenBank/DDBJ whole genome shotgun (WGS) entry which is preliminary data.</text>
</comment>
<dbReference type="EMBL" id="JAHRHJ020000002">
    <property type="protein sequence ID" value="KAH9327529.1"/>
    <property type="molecule type" value="Genomic_DNA"/>
</dbReference>
<evidence type="ECO:0000256" key="1">
    <source>
        <dbReference type="SAM" id="MobiDB-lite"/>
    </source>
</evidence>
<proteinExistence type="predicted"/>
<evidence type="ECO:0000259" key="2">
    <source>
        <dbReference type="PROSITE" id="PS51222"/>
    </source>
</evidence>
<sequence length="257" mass="29255">MVKNKGNSVGTEKAASAEGNKKVVASENVKGNTEPDVNEVSKKTDEPMDLAEDEAVNEKTADEKSEKKDGNEKTKKKKKLKKKFKKNKSKNEEEKKPEASTGAKNQDKKKPEASTGAKDDLAGLIFMCNSKTKEDCFRYHVFGLPKSQKDVVERVTKGMKLFLYDFELRLMYGIYKAKGRGGLDLQRNAFRSAERPFPAQVRFQIQKDCLPLPEDKFKVAIKDNYYGKSKRKFKFELNGQQVKKLCQLFRPIPRDGR</sequence>
<organism evidence="3 4">
    <name type="scientific">Taxus chinensis</name>
    <name type="common">Chinese yew</name>
    <name type="synonym">Taxus wallichiana var. chinensis</name>
    <dbReference type="NCBI Taxonomy" id="29808"/>
    <lineage>
        <taxon>Eukaryota</taxon>
        <taxon>Viridiplantae</taxon>
        <taxon>Streptophyta</taxon>
        <taxon>Embryophyta</taxon>
        <taxon>Tracheophyta</taxon>
        <taxon>Spermatophyta</taxon>
        <taxon>Pinopsida</taxon>
        <taxon>Pinidae</taxon>
        <taxon>Conifers II</taxon>
        <taxon>Cupressales</taxon>
        <taxon>Taxaceae</taxon>
        <taxon>Taxus</taxon>
    </lineage>
</organism>
<protein>
    <recommendedName>
        <fullName evidence="2">DCD domain-containing protein</fullName>
    </recommendedName>
</protein>
<dbReference type="SMART" id="SM00767">
    <property type="entry name" value="DCD"/>
    <property type="match status" value="1"/>
</dbReference>
<accession>A0AA38LKR4</accession>
<dbReference type="PANTHER" id="PTHR46444:SF19">
    <property type="entry name" value="OS02G0745600 PROTEIN"/>
    <property type="match status" value="1"/>
</dbReference>
<feature type="compositionally biased region" description="Basic and acidic residues" evidence="1">
    <location>
        <begin position="105"/>
        <end position="116"/>
    </location>
</feature>
<feature type="domain" description="DCD" evidence="2">
    <location>
        <begin position="119"/>
        <end position="251"/>
    </location>
</feature>
<dbReference type="OMA" id="FKFELNG"/>